<feature type="domain" description="Pirin N-terminal" evidence="4">
    <location>
        <begin position="23"/>
        <end position="123"/>
    </location>
</feature>
<dbReference type="Pfam" id="PF05726">
    <property type="entry name" value="Pirin_C"/>
    <property type="match status" value="1"/>
</dbReference>
<comment type="similarity">
    <text evidence="1 3">Belongs to the pirin family.</text>
</comment>
<feature type="binding site" evidence="2">
    <location>
        <position position="62"/>
    </location>
    <ligand>
        <name>Fe cation</name>
        <dbReference type="ChEBI" id="CHEBI:24875"/>
    </ligand>
</feature>
<dbReference type="GO" id="GO:0046872">
    <property type="term" value="F:metal ion binding"/>
    <property type="evidence" value="ECO:0007669"/>
    <property type="project" value="UniProtKB-KW"/>
</dbReference>
<evidence type="ECO:0000313" key="7">
    <source>
        <dbReference type="Proteomes" id="UP000253940"/>
    </source>
</evidence>
<dbReference type="PIRSF" id="PIRSF006232">
    <property type="entry name" value="Pirin"/>
    <property type="match status" value="1"/>
</dbReference>
<dbReference type="AlphaFoldDB" id="A0A345P426"/>
<feature type="binding site" evidence="2">
    <location>
        <position position="106"/>
    </location>
    <ligand>
        <name>Fe cation</name>
        <dbReference type="ChEBI" id="CHEBI:24875"/>
    </ligand>
</feature>
<dbReference type="InterPro" id="IPR011051">
    <property type="entry name" value="RmlC_Cupin_sf"/>
</dbReference>
<feature type="domain" description="Pirin C-terminal" evidence="5">
    <location>
        <begin position="175"/>
        <end position="272"/>
    </location>
</feature>
<dbReference type="KEGG" id="mbah:HYN46_03665"/>
<evidence type="ECO:0000256" key="2">
    <source>
        <dbReference type="PIRSR" id="PIRSR006232-1"/>
    </source>
</evidence>
<keyword evidence="7" id="KW-1185">Reference proteome</keyword>
<comment type="cofactor">
    <cofactor evidence="2">
        <name>Fe cation</name>
        <dbReference type="ChEBI" id="CHEBI:24875"/>
    </cofactor>
    <text evidence="2">Binds 1 Fe cation per subunit.</text>
</comment>
<dbReference type="InterPro" id="IPR012093">
    <property type="entry name" value="Pirin"/>
</dbReference>
<feature type="binding site" evidence="2">
    <location>
        <position position="104"/>
    </location>
    <ligand>
        <name>Fe cation</name>
        <dbReference type="ChEBI" id="CHEBI:24875"/>
    </ligand>
</feature>
<dbReference type="InterPro" id="IPR008778">
    <property type="entry name" value="Pirin_C_dom"/>
</dbReference>
<dbReference type="InterPro" id="IPR014710">
    <property type="entry name" value="RmlC-like_jellyroll"/>
</dbReference>
<evidence type="ECO:0000256" key="3">
    <source>
        <dbReference type="RuleBase" id="RU003457"/>
    </source>
</evidence>
<proteinExistence type="inferred from homology"/>
<dbReference type="OrthoDB" id="9780903at2"/>
<protein>
    <submittedName>
        <fullName evidence="6">Pirin family protein</fullName>
    </submittedName>
</protein>
<organism evidence="6 7">
    <name type="scientific">Aquirhabdus parva</name>
    <dbReference type="NCBI Taxonomy" id="2283318"/>
    <lineage>
        <taxon>Bacteria</taxon>
        <taxon>Pseudomonadati</taxon>
        <taxon>Pseudomonadota</taxon>
        <taxon>Gammaproteobacteria</taxon>
        <taxon>Moraxellales</taxon>
        <taxon>Moraxellaceae</taxon>
        <taxon>Aquirhabdus</taxon>
    </lineage>
</organism>
<dbReference type="Proteomes" id="UP000253940">
    <property type="component" value="Chromosome"/>
</dbReference>
<dbReference type="CDD" id="cd02247">
    <property type="entry name" value="cupin_pirin_C"/>
    <property type="match status" value="1"/>
</dbReference>
<evidence type="ECO:0000313" key="6">
    <source>
        <dbReference type="EMBL" id="AXI02035.1"/>
    </source>
</evidence>
<evidence type="ECO:0000259" key="5">
    <source>
        <dbReference type="Pfam" id="PF05726"/>
    </source>
</evidence>
<feature type="binding site" evidence="2">
    <location>
        <position position="60"/>
    </location>
    <ligand>
        <name>Fe cation</name>
        <dbReference type="ChEBI" id="CHEBI:24875"/>
    </ligand>
</feature>
<sequence>MTSVYPITRIEGRVAEIGTGLKISRMVPSRARRTVGAWCFLDHAGPVNFAAGDGMNVGPHPHIGLQTFTWMIAGQVRHLDSLGNDQVIYPHQVNLMTAGRGISHAEVSPSDTASTLHAAQLWIALPDSHRHIDPDFQNYPELPVVDKQGFKVTVLVGSSLGATSPVQVFSPLLGLDLEASKATTLELPLDQSFEHGLTILEGEATADGEVLTAGTLLFFETGRPSVTIQTTGPARLLLVGGEPFKEDIIVWWNFVGRTHEEIEQALADWNTASSRFGTIDNPEAGTRLIAPALEGHIKGAH</sequence>
<dbReference type="InterPro" id="IPR003829">
    <property type="entry name" value="Pirin_N_dom"/>
</dbReference>
<keyword evidence="2" id="KW-0479">Metal-binding</keyword>
<name>A0A345P426_9GAMM</name>
<keyword evidence="2" id="KW-0408">Iron</keyword>
<evidence type="ECO:0000259" key="4">
    <source>
        <dbReference type="Pfam" id="PF02678"/>
    </source>
</evidence>
<dbReference type="Gene3D" id="2.60.120.10">
    <property type="entry name" value="Jelly Rolls"/>
    <property type="match status" value="2"/>
</dbReference>
<accession>A0A345P426</accession>
<dbReference type="PANTHER" id="PTHR13903:SF8">
    <property type="entry name" value="PIRIN"/>
    <property type="match status" value="1"/>
</dbReference>
<evidence type="ECO:0000256" key="1">
    <source>
        <dbReference type="ARBA" id="ARBA00008416"/>
    </source>
</evidence>
<dbReference type="CDD" id="cd02909">
    <property type="entry name" value="cupin_pirin_N"/>
    <property type="match status" value="1"/>
</dbReference>
<reference evidence="6 7" key="1">
    <citation type="submission" date="2018-07" db="EMBL/GenBank/DDBJ databases">
        <title>Genome sequencing of Moraxellaceae gen. HYN0046.</title>
        <authorList>
            <person name="Kim M."/>
            <person name="Yi H."/>
        </authorList>
    </citation>
    <scope>NUCLEOTIDE SEQUENCE [LARGE SCALE GENOMIC DNA]</scope>
    <source>
        <strain evidence="6 7">HYN0046</strain>
    </source>
</reference>
<dbReference type="SUPFAM" id="SSF51182">
    <property type="entry name" value="RmlC-like cupins"/>
    <property type="match status" value="1"/>
</dbReference>
<gene>
    <name evidence="6" type="ORF">HYN46_03665</name>
</gene>
<dbReference type="RefSeq" id="WP_114898145.1">
    <property type="nucleotide sequence ID" value="NZ_CP031222.1"/>
</dbReference>
<dbReference type="PANTHER" id="PTHR13903">
    <property type="entry name" value="PIRIN-RELATED"/>
    <property type="match status" value="1"/>
</dbReference>
<dbReference type="EMBL" id="CP031222">
    <property type="protein sequence ID" value="AXI02035.1"/>
    <property type="molecule type" value="Genomic_DNA"/>
</dbReference>
<dbReference type="Pfam" id="PF02678">
    <property type="entry name" value="Pirin"/>
    <property type="match status" value="1"/>
</dbReference>